<gene>
    <name evidence="3" type="ORF">AMURIS_01525</name>
</gene>
<dbReference type="SUPFAM" id="SSF140453">
    <property type="entry name" value="EsxAB dimer-like"/>
    <property type="match status" value="1"/>
</dbReference>
<dbReference type="Proteomes" id="UP000236311">
    <property type="component" value="Unassembled WGS sequence"/>
</dbReference>
<proteinExistence type="inferred from homology"/>
<dbReference type="RefSeq" id="WP_103238877.1">
    <property type="nucleotide sequence ID" value="NZ_CANRXC010000042.1"/>
</dbReference>
<feature type="coiled-coil region" evidence="2">
    <location>
        <begin position="16"/>
        <end position="43"/>
    </location>
</feature>
<dbReference type="Gene3D" id="1.10.287.1060">
    <property type="entry name" value="ESAT-6-like"/>
    <property type="match status" value="1"/>
</dbReference>
<protein>
    <recommendedName>
        <fullName evidence="1">ESAT-6-like protein</fullName>
    </recommendedName>
</protein>
<sequence>MAERIMMTPQELNDGAVFLRERMEAMNEEVASLRNRIEDVASRWEGAAQESFIEQFMGDMYPILSETLPQIIEGLASELDAAANAIRETDESLASAFRG</sequence>
<dbReference type="InterPro" id="IPR010310">
    <property type="entry name" value="T7SS_ESAT-6-like"/>
</dbReference>
<evidence type="ECO:0000256" key="1">
    <source>
        <dbReference type="RuleBase" id="RU362001"/>
    </source>
</evidence>
<evidence type="ECO:0000313" key="4">
    <source>
        <dbReference type="Proteomes" id="UP000236311"/>
    </source>
</evidence>
<name>A0A2K4ZEC7_9FIRM</name>
<dbReference type="InterPro" id="IPR036689">
    <property type="entry name" value="ESAT-6-like_sf"/>
</dbReference>
<accession>A0A2K4ZEC7</accession>
<evidence type="ECO:0000256" key="2">
    <source>
        <dbReference type="SAM" id="Coils"/>
    </source>
</evidence>
<keyword evidence="4" id="KW-1185">Reference proteome</keyword>
<organism evidence="3 4">
    <name type="scientific">Acetatifactor muris</name>
    <dbReference type="NCBI Taxonomy" id="879566"/>
    <lineage>
        <taxon>Bacteria</taxon>
        <taxon>Bacillati</taxon>
        <taxon>Bacillota</taxon>
        <taxon>Clostridia</taxon>
        <taxon>Lachnospirales</taxon>
        <taxon>Lachnospiraceae</taxon>
        <taxon>Acetatifactor</taxon>
    </lineage>
</organism>
<reference evidence="3 4" key="1">
    <citation type="submission" date="2018-01" db="EMBL/GenBank/DDBJ databases">
        <authorList>
            <person name="Gaut B.S."/>
            <person name="Morton B.R."/>
            <person name="Clegg M.T."/>
            <person name="Duvall M.R."/>
        </authorList>
    </citation>
    <scope>NUCLEOTIDE SEQUENCE [LARGE SCALE GENOMIC DNA]</scope>
    <source>
        <strain evidence="3">GP69</strain>
    </source>
</reference>
<comment type="similarity">
    <text evidence="1">Belongs to the WXG100 family.</text>
</comment>
<dbReference type="NCBIfam" id="TIGR03930">
    <property type="entry name" value="WXG100_ESAT6"/>
    <property type="match status" value="1"/>
</dbReference>
<dbReference type="EMBL" id="OFSM01000006">
    <property type="protein sequence ID" value="SOY28811.1"/>
    <property type="molecule type" value="Genomic_DNA"/>
</dbReference>
<dbReference type="OrthoDB" id="4978934at2"/>
<evidence type="ECO:0000313" key="3">
    <source>
        <dbReference type="EMBL" id="SOY28811.1"/>
    </source>
</evidence>
<dbReference type="AlphaFoldDB" id="A0A2K4ZEC7"/>
<dbReference type="Pfam" id="PF06013">
    <property type="entry name" value="WXG100"/>
    <property type="match status" value="1"/>
</dbReference>
<keyword evidence="2" id="KW-0175">Coiled coil</keyword>